<gene>
    <name evidence="5" type="ORF">CUNI_LOCUS6118</name>
</gene>
<sequence length="394" mass="44350">MGLREAIEDPTMTCFTCPCHLQPGLSMYLRDQKLENHSVVERACVLGHFDMLELFLQNGCSANLPTSHGRLIHTVLTSLKSHRHLIENGMALNIIKLLITRDCDVNVKDYLGKSPLLLAAELADADIMRQILKCCLDWQLTCPSRGNGHTPLHMASMNGSVECVSLLLVRLSAEDLNAEDRQSFTPLLCSLIKVRNNMAFHNIDGTIDSKLLQVQYSHVAIIELLLSSGAKVSNNLTTPFTQTKSRSGLHIALEIVNQFELKKRLQNLRFSNEMLVDAFSVHVNQLTDDAEGDKKLLSPYAEIVRMLVYYCGVSPYETEELLLLRNTYPCVSGLLREIDEYVQRRKLPGAMCLSLLNSARVAIRLHIARCDKLSLLDQLPVPHKLRDYVKFVDL</sequence>
<protein>
    <recommendedName>
        <fullName evidence="4">SOCS box domain-containing protein</fullName>
    </recommendedName>
</protein>
<dbReference type="Proteomes" id="UP000678393">
    <property type="component" value="Unassembled WGS sequence"/>
</dbReference>
<dbReference type="SMART" id="SM00248">
    <property type="entry name" value="ANK"/>
    <property type="match status" value="4"/>
</dbReference>
<keyword evidence="2 3" id="KW-0040">ANK repeat</keyword>
<reference evidence="5" key="1">
    <citation type="submission" date="2021-04" db="EMBL/GenBank/DDBJ databases">
        <authorList>
            <consortium name="Molecular Ecology Group"/>
        </authorList>
    </citation>
    <scope>NUCLEOTIDE SEQUENCE</scope>
</reference>
<dbReference type="PRINTS" id="PR01415">
    <property type="entry name" value="ANKYRIN"/>
</dbReference>
<accession>A0A8S3YZB0</accession>
<dbReference type="InterPro" id="IPR001496">
    <property type="entry name" value="SOCS_box"/>
</dbReference>
<feature type="repeat" description="ANK" evidence="3">
    <location>
        <begin position="147"/>
        <end position="168"/>
    </location>
</feature>
<dbReference type="SUPFAM" id="SSF48403">
    <property type="entry name" value="Ankyrin repeat"/>
    <property type="match status" value="1"/>
</dbReference>
<dbReference type="PROSITE" id="PS50225">
    <property type="entry name" value="SOCS"/>
    <property type="match status" value="1"/>
</dbReference>
<evidence type="ECO:0000256" key="2">
    <source>
        <dbReference type="ARBA" id="ARBA00023043"/>
    </source>
</evidence>
<dbReference type="PANTHER" id="PTHR24126">
    <property type="entry name" value="ANKYRIN REPEAT, PH AND SEC7 DOMAIN CONTAINING PROTEIN SECG-RELATED"/>
    <property type="match status" value="1"/>
</dbReference>
<dbReference type="Pfam" id="PF07525">
    <property type="entry name" value="SOCS_box"/>
    <property type="match status" value="1"/>
</dbReference>
<dbReference type="InterPro" id="IPR002110">
    <property type="entry name" value="Ankyrin_rpt"/>
</dbReference>
<proteinExistence type="predicted"/>
<dbReference type="Gene3D" id="1.25.40.20">
    <property type="entry name" value="Ankyrin repeat-containing domain"/>
    <property type="match status" value="1"/>
</dbReference>
<evidence type="ECO:0000313" key="6">
    <source>
        <dbReference type="Proteomes" id="UP000678393"/>
    </source>
</evidence>
<dbReference type="InterPro" id="IPR036770">
    <property type="entry name" value="Ankyrin_rpt-contain_sf"/>
</dbReference>
<comment type="caution">
    <text evidence="5">The sequence shown here is derived from an EMBL/GenBank/DDBJ whole genome shotgun (WGS) entry which is preliminary data.</text>
</comment>
<dbReference type="EMBL" id="CAJHNH020000924">
    <property type="protein sequence ID" value="CAG5120560.1"/>
    <property type="molecule type" value="Genomic_DNA"/>
</dbReference>
<evidence type="ECO:0000313" key="5">
    <source>
        <dbReference type="EMBL" id="CAG5120560.1"/>
    </source>
</evidence>
<keyword evidence="6" id="KW-1185">Reference proteome</keyword>
<evidence type="ECO:0000256" key="1">
    <source>
        <dbReference type="ARBA" id="ARBA00022737"/>
    </source>
</evidence>
<dbReference type="PROSITE" id="PS50088">
    <property type="entry name" value="ANK_REPEAT"/>
    <property type="match status" value="1"/>
</dbReference>
<dbReference type="OrthoDB" id="2157354at2759"/>
<dbReference type="AlphaFoldDB" id="A0A8S3YZB0"/>
<organism evidence="5 6">
    <name type="scientific">Candidula unifasciata</name>
    <dbReference type="NCBI Taxonomy" id="100452"/>
    <lineage>
        <taxon>Eukaryota</taxon>
        <taxon>Metazoa</taxon>
        <taxon>Spiralia</taxon>
        <taxon>Lophotrochozoa</taxon>
        <taxon>Mollusca</taxon>
        <taxon>Gastropoda</taxon>
        <taxon>Heterobranchia</taxon>
        <taxon>Euthyneura</taxon>
        <taxon>Panpulmonata</taxon>
        <taxon>Eupulmonata</taxon>
        <taxon>Stylommatophora</taxon>
        <taxon>Helicina</taxon>
        <taxon>Helicoidea</taxon>
        <taxon>Geomitridae</taxon>
        <taxon>Candidula</taxon>
    </lineage>
</organism>
<dbReference type="Pfam" id="PF12796">
    <property type="entry name" value="Ank_2"/>
    <property type="match status" value="1"/>
</dbReference>
<feature type="domain" description="SOCS box" evidence="4">
    <location>
        <begin position="354"/>
        <end position="394"/>
    </location>
</feature>
<keyword evidence="1" id="KW-0677">Repeat</keyword>
<name>A0A8S3YZB0_9EUPU</name>
<dbReference type="PROSITE" id="PS50297">
    <property type="entry name" value="ANK_REP_REGION"/>
    <property type="match status" value="1"/>
</dbReference>
<evidence type="ECO:0000259" key="4">
    <source>
        <dbReference type="PROSITE" id="PS50225"/>
    </source>
</evidence>
<evidence type="ECO:0000256" key="3">
    <source>
        <dbReference type="PROSITE-ProRule" id="PRU00023"/>
    </source>
</evidence>